<evidence type="ECO:0000313" key="11">
    <source>
        <dbReference type="EMBL" id="CAJ0581952.1"/>
    </source>
</evidence>
<dbReference type="Proteomes" id="UP001177023">
    <property type="component" value="Unassembled WGS sequence"/>
</dbReference>
<keyword evidence="4" id="KW-0001">2Fe-2S</keyword>
<dbReference type="SUPFAM" id="SSF55424">
    <property type="entry name" value="FAD/NAD-linked reductases, dimerisation (C-terminal) domain"/>
    <property type="match status" value="1"/>
</dbReference>
<proteinExistence type="inferred from homology"/>
<dbReference type="InterPro" id="IPR016156">
    <property type="entry name" value="FAD/NAD-linked_Rdtase_dimer_sf"/>
</dbReference>
<feature type="domain" description="Rieske" evidence="10">
    <location>
        <begin position="26"/>
        <end position="121"/>
    </location>
</feature>
<dbReference type="PANTHER" id="PTHR43557">
    <property type="entry name" value="APOPTOSIS-INDUCING FACTOR 1"/>
    <property type="match status" value="1"/>
</dbReference>
<dbReference type="GO" id="GO:0051537">
    <property type="term" value="F:2 iron, 2 sulfur cluster binding"/>
    <property type="evidence" value="ECO:0007669"/>
    <property type="project" value="UniProtKB-KW"/>
</dbReference>
<dbReference type="Pfam" id="PF00355">
    <property type="entry name" value="Rieske"/>
    <property type="match status" value="1"/>
</dbReference>
<keyword evidence="3" id="KW-0285">Flavoprotein</keyword>
<dbReference type="SUPFAM" id="SSF50022">
    <property type="entry name" value="ISP domain"/>
    <property type="match status" value="1"/>
</dbReference>
<name>A0AA36D8Z0_9BILA</name>
<dbReference type="PRINTS" id="PR00469">
    <property type="entry name" value="PNDRDTASEII"/>
</dbReference>
<keyword evidence="5" id="KW-0479">Metal-binding</keyword>
<dbReference type="GO" id="GO:0046872">
    <property type="term" value="F:metal ion binding"/>
    <property type="evidence" value="ECO:0007669"/>
    <property type="project" value="UniProtKB-KW"/>
</dbReference>
<keyword evidence="9" id="KW-0411">Iron-sulfur</keyword>
<comment type="cofactor">
    <cofactor evidence="1">
        <name>FAD</name>
        <dbReference type="ChEBI" id="CHEBI:57692"/>
    </cofactor>
</comment>
<keyword evidence="6" id="KW-0274">FAD</keyword>
<gene>
    <name evidence="11" type="ORF">MSPICULIGERA_LOCUS20101</name>
</gene>
<dbReference type="CDD" id="cd03478">
    <property type="entry name" value="Rieske_AIFL_N"/>
    <property type="match status" value="1"/>
</dbReference>
<dbReference type="AlphaFoldDB" id="A0AA36D8Z0"/>
<comment type="similarity">
    <text evidence="2">Belongs to the FAD-dependent oxidoreductase family.</text>
</comment>
<keyword evidence="7" id="KW-0560">Oxidoreductase</keyword>
<sequence>MPFCCPPNKDAHQKEIAIDDSPVVDQELMLASELPPGEKKEVEVNGRKLLLVNEKGSIYCVNALCSHYNFPLIKGVFLDGKVRCPLHGACFSLKTGDIEEYPGFDSINSYAVENRNGKLFLKTTEKRLGSDRRTRKTARFVEKKENPIVIIGGGPAGDTVAEHLRLLGSTSPILMLTADDSPPYDRVMLSKNFGVEIDKIRHRTDEFYAERKITVRTKAKVVKLDPTAKTVEIENGEQFKYSKLVIASGSTARKLSDPGFDLKNIYYVREFCDIKGLAENAKGKDVVVIGGSFIGMESAAAINSIAKSVTVICATEEPMPAFGRDVGASFRHYFEKKGITIRTNARVSAIIGNSSDEVSEVKLMGGINLPAQIVIAGIGVSPNTDFARKAGIKLDTRGCIIVNSDFVTSDCSIYAIGDVCSFPLPYWGRKNVNIQHFQTAQKHGELVAHTILGKAQPGPLVPFFWSVFFFEVGARFVGLADDFDEMYMRGDVDSFDFRKYFIKNGEVVAVCDAGQNTNVSIPFTEIFKRGLRITRDEVELNKADDWSKYLTA</sequence>
<dbReference type="InterPro" id="IPR017941">
    <property type="entry name" value="Rieske_2Fe-2S"/>
</dbReference>
<dbReference type="InterPro" id="IPR036922">
    <property type="entry name" value="Rieske_2Fe-2S_sf"/>
</dbReference>
<dbReference type="Gene3D" id="3.30.390.30">
    <property type="match status" value="1"/>
</dbReference>
<comment type="caution">
    <text evidence="11">The sequence shown here is derived from an EMBL/GenBank/DDBJ whole genome shotgun (WGS) entry which is preliminary data.</text>
</comment>
<evidence type="ECO:0000256" key="2">
    <source>
        <dbReference type="ARBA" id="ARBA00006442"/>
    </source>
</evidence>
<dbReference type="InterPro" id="IPR050446">
    <property type="entry name" value="FAD-oxidoreductase/Apoptosis"/>
</dbReference>
<dbReference type="Gene3D" id="2.102.10.10">
    <property type="entry name" value="Rieske [2Fe-2S] iron-sulphur domain"/>
    <property type="match status" value="1"/>
</dbReference>
<evidence type="ECO:0000256" key="8">
    <source>
        <dbReference type="ARBA" id="ARBA00023004"/>
    </source>
</evidence>
<feature type="non-terminal residue" evidence="11">
    <location>
        <position position="552"/>
    </location>
</feature>
<dbReference type="SUPFAM" id="SSF51905">
    <property type="entry name" value="FAD/NAD(P)-binding domain"/>
    <property type="match status" value="1"/>
</dbReference>
<dbReference type="InterPro" id="IPR023753">
    <property type="entry name" value="FAD/NAD-binding_dom"/>
</dbReference>
<dbReference type="PRINTS" id="PR00368">
    <property type="entry name" value="FADPNR"/>
</dbReference>
<evidence type="ECO:0000256" key="1">
    <source>
        <dbReference type="ARBA" id="ARBA00001974"/>
    </source>
</evidence>
<evidence type="ECO:0000256" key="5">
    <source>
        <dbReference type="ARBA" id="ARBA00022723"/>
    </source>
</evidence>
<dbReference type="PANTHER" id="PTHR43557:SF2">
    <property type="entry name" value="RIESKE DOMAIN-CONTAINING PROTEIN-RELATED"/>
    <property type="match status" value="1"/>
</dbReference>
<dbReference type="InterPro" id="IPR036188">
    <property type="entry name" value="FAD/NAD-bd_sf"/>
</dbReference>
<evidence type="ECO:0000256" key="3">
    <source>
        <dbReference type="ARBA" id="ARBA00022630"/>
    </source>
</evidence>
<evidence type="ECO:0000256" key="4">
    <source>
        <dbReference type="ARBA" id="ARBA00022714"/>
    </source>
</evidence>
<dbReference type="PROSITE" id="PS51296">
    <property type="entry name" value="RIESKE"/>
    <property type="match status" value="1"/>
</dbReference>
<reference evidence="11" key="1">
    <citation type="submission" date="2023-06" db="EMBL/GenBank/DDBJ databases">
        <authorList>
            <person name="Delattre M."/>
        </authorList>
    </citation>
    <scope>NUCLEOTIDE SEQUENCE</scope>
    <source>
        <strain evidence="11">AF72</strain>
    </source>
</reference>
<keyword evidence="12" id="KW-1185">Reference proteome</keyword>
<dbReference type="GO" id="GO:0016651">
    <property type="term" value="F:oxidoreductase activity, acting on NAD(P)H"/>
    <property type="evidence" value="ECO:0007669"/>
    <property type="project" value="TreeGrafter"/>
</dbReference>
<protein>
    <recommendedName>
        <fullName evidence="10">Rieske domain-containing protein</fullName>
    </recommendedName>
</protein>
<evidence type="ECO:0000313" key="12">
    <source>
        <dbReference type="Proteomes" id="UP001177023"/>
    </source>
</evidence>
<organism evidence="11 12">
    <name type="scientific">Mesorhabditis spiculigera</name>
    <dbReference type="NCBI Taxonomy" id="96644"/>
    <lineage>
        <taxon>Eukaryota</taxon>
        <taxon>Metazoa</taxon>
        <taxon>Ecdysozoa</taxon>
        <taxon>Nematoda</taxon>
        <taxon>Chromadorea</taxon>
        <taxon>Rhabditida</taxon>
        <taxon>Rhabditina</taxon>
        <taxon>Rhabditomorpha</taxon>
        <taxon>Rhabditoidea</taxon>
        <taxon>Rhabditidae</taxon>
        <taxon>Mesorhabditinae</taxon>
        <taxon>Mesorhabditis</taxon>
    </lineage>
</organism>
<accession>A0AA36D8Z0</accession>
<keyword evidence="8" id="KW-0408">Iron</keyword>
<evidence type="ECO:0000256" key="7">
    <source>
        <dbReference type="ARBA" id="ARBA00023002"/>
    </source>
</evidence>
<evidence type="ECO:0000259" key="10">
    <source>
        <dbReference type="PROSITE" id="PS51296"/>
    </source>
</evidence>
<evidence type="ECO:0000256" key="9">
    <source>
        <dbReference type="ARBA" id="ARBA00023014"/>
    </source>
</evidence>
<dbReference type="EMBL" id="CATQJA010002664">
    <property type="protein sequence ID" value="CAJ0581952.1"/>
    <property type="molecule type" value="Genomic_DNA"/>
</dbReference>
<dbReference type="GO" id="GO:0005737">
    <property type="term" value="C:cytoplasm"/>
    <property type="evidence" value="ECO:0007669"/>
    <property type="project" value="TreeGrafter"/>
</dbReference>
<evidence type="ECO:0000256" key="6">
    <source>
        <dbReference type="ARBA" id="ARBA00022827"/>
    </source>
</evidence>
<dbReference type="Gene3D" id="3.50.50.60">
    <property type="entry name" value="FAD/NAD(P)-binding domain"/>
    <property type="match status" value="2"/>
</dbReference>
<dbReference type="Pfam" id="PF07992">
    <property type="entry name" value="Pyr_redox_2"/>
    <property type="match status" value="1"/>
</dbReference>